<sequence>MTTTALVPISQEDKIAAVSGFQDRSLPIEQTCVWEAFEESQGHGVWGRYAWCEDDSKVAFITLYKYSVRGVHYLWAKWGPAWVKEATPEREAALRADLLREIKAKDKTVAFVRLHAIYQHPDLCMPLQTISYDRTVVIDTSGKTEEAILAAMPKAGKRSIRSGLKKGKAEGVTFHEDTANAEAVIDEYYAVMEETAKRDGFRPHPKEYYLSLLQTLGPKHARIFSMRDADGNILCWDFCLVEGIRAQAEYGASTEAGRRLRQPPVLDFLAAEFLARDGVREFDLMGAHSPRCPDLYSVGKYKSAFATQFTDVPGGWDMPIKKSTYRAMIAAKAVKDWRARS</sequence>
<name>A0A857A7X4_9ACTO</name>
<dbReference type="InterPro" id="IPR003447">
    <property type="entry name" value="FEMABX"/>
</dbReference>
<dbReference type="SUPFAM" id="SSF55729">
    <property type="entry name" value="Acyl-CoA N-acyltransferases (Nat)"/>
    <property type="match status" value="1"/>
</dbReference>
<dbReference type="InterPro" id="IPR050644">
    <property type="entry name" value="PG_Glycine_Bridge_Synth"/>
</dbReference>
<dbReference type="GO" id="GO:0009252">
    <property type="term" value="P:peptidoglycan biosynthetic process"/>
    <property type="evidence" value="ECO:0007669"/>
    <property type="project" value="UniProtKB-KW"/>
</dbReference>
<evidence type="ECO:0000256" key="3">
    <source>
        <dbReference type="ARBA" id="ARBA00022960"/>
    </source>
</evidence>
<dbReference type="GO" id="GO:0016755">
    <property type="term" value="F:aminoacyltransferase activity"/>
    <property type="evidence" value="ECO:0007669"/>
    <property type="project" value="InterPro"/>
</dbReference>
<keyword evidence="6" id="KW-0961">Cell wall biogenesis/degradation</keyword>
<accession>A0A857A7X4</accession>
<reference evidence="8 9" key="1">
    <citation type="submission" date="2019-11" db="EMBL/GenBank/DDBJ databases">
        <title>FDA dAtabase for Regulatory Grade micrObial Sequences (FDA-ARGOS): Supporting development and validation of Infectious Disease Dx tests.</title>
        <authorList>
            <person name="Stonesifer R."/>
            <person name="Tallon L."/>
            <person name="Sadzewicz L."/>
            <person name="Vavikolanu K."/>
            <person name="Mehta A."/>
            <person name="Aluvathingal J."/>
            <person name="Nadendla S."/>
            <person name="Myers T."/>
            <person name="Yan Y."/>
            <person name="Sichtig H."/>
        </authorList>
    </citation>
    <scope>NUCLEOTIDE SEQUENCE [LARGE SCALE GENOMIC DNA]</scope>
    <source>
        <strain evidence="8 9">FDAARGOS_732</strain>
    </source>
</reference>
<protein>
    <submittedName>
        <fullName evidence="8">GNAT family N-acetyltransferase</fullName>
    </submittedName>
</protein>
<dbReference type="Proteomes" id="UP000424490">
    <property type="component" value="Chromosome"/>
</dbReference>
<keyword evidence="2 8" id="KW-0808">Transferase</keyword>
<evidence type="ECO:0000256" key="2">
    <source>
        <dbReference type="ARBA" id="ARBA00022679"/>
    </source>
</evidence>
<dbReference type="GO" id="GO:0008360">
    <property type="term" value="P:regulation of cell shape"/>
    <property type="evidence" value="ECO:0007669"/>
    <property type="project" value="UniProtKB-KW"/>
</dbReference>
<dbReference type="GO" id="GO:0071555">
    <property type="term" value="P:cell wall organization"/>
    <property type="evidence" value="ECO:0007669"/>
    <property type="project" value="UniProtKB-KW"/>
</dbReference>
<dbReference type="InterPro" id="IPR038740">
    <property type="entry name" value="BioF2-like_GNAT_dom"/>
</dbReference>
<evidence type="ECO:0000256" key="5">
    <source>
        <dbReference type="ARBA" id="ARBA00023315"/>
    </source>
</evidence>
<feature type="domain" description="BioF2-like acetyltransferase" evidence="7">
    <location>
        <begin position="157"/>
        <end position="289"/>
    </location>
</feature>
<dbReference type="InterPro" id="IPR016181">
    <property type="entry name" value="Acyl_CoA_acyltransferase"/>
</dbReference>
<dbReference type="AlphaFoldDB" id="A0A857A7X4"/>
<evidence type="ECO:0000313" key="9">
    <source>
        <dbReference type="Proteomes" id="UP000424490"/>
    </source>
</evidence>
<dbReference type="Gene3D" id="3.40.630.30">
    <property type="match status" value="1"/>
</dbReference>
<gene>
    <name evidence="8" type="ORF">FOC40_05530</name>
</gene>
<evidence type="ECO:0000256" key="1">
    <source>
        <dbReference type="ARBA" id="ARBA00009943"/>
    </source>
</evidence>
<keyword evidence="4" id="KW-0573">Peptidoglycan synthesis</keyword>
<dbReference type="PANTHER" id="PTHR36174:SF1">
    <property type="entry name" value="LIPID II:GLYCINE GLYCYLTRANSFERASE"/>
    <property type="match status" value="1"/>
</dbReference>
<evidence type="ECO:0000259" key="7">
    <source>
        <dbReference type="Pfam" id="PF13480"/>
    </source>
</evidence>
<organism evidence="8 9">
    <name type="scientific">Schaalia odontolytica</name>
    <dbReference type="NCBI Taxonomy" id="1660"/>
    <lineage>
        <taxon>Bacteria</taxon>
        <taxon>Bacillati</taxon>
        <taxon>Actinomycetota</taxon>
        <taxon>Actinomycetes</taxon>
        <taxon>Actinomycetales</taxon>
        <taxon>Actinomycetaceae</taxon>
        <taxon>Schaalia</taxon>
    </lineage>
</organism>
<proteinExistence type="inferred from homology"/>
<dbReference type="PANTHER" id="PTHR36174">
    <property type="entry name" value="LIPID II:GLYCINE GLYCYLTRANSFERASE"/>
    <property type="match status" value="1"/>
</dbReference>
<dbReference type="EMBL" id="CP046315">
    <property type="protein sequence ID" value="QGS10914.1"/>
    <property type="molecule type" value="Genomic_DNA"/>
</dbReference>
<keyword evidence="5" id="KW-0012">Acyltransferase</keyword>
<evidence type="ECO:0000313" key="8">
    <source>
        <dbReference type="EMBL" id="QGS10914.1"/>
    </source>
</evidence>
<dbReference type="Pfam" id="PF13480">
    <property type="entry name" value="Acetyltransf_6"/>
    <property type="match status" value="1"/>
</dbReference>
<dbReference type="RefSeq" id="WP_003796474.1">
    <property type="nucleotide sequence ID" value="NZ_CP046315.1"/>
</dbReference>
<dbReference type="PROSITE" id="PS51191">
    <property type="entry name" value="FEMABX"/>
    <property type="match status" value="1"/>
</dbReference>
<evidence type="ECO:0000256" key="6">
    <source>
        <dbReference type="ARBA" id="ARBA00023316"/>
    </source>
</evidence>
<comment type="similarity">
    <text evidence="1">Belongs to the FemABX family.</text>
</comment>
<evidence type="ECO:0000256" key="4">
    <source>
        <dbReference type="ARBA" id="ARBA00022984"/>
    </source>
</evidence>
<keyword evidence="3" id="KW-0133">Cell shape</keyword>